<dbReference type="VEuPathDB" id="FungiDB:RhiirFUN_011949"/>
<keyword evidence="2" id="KW-0732">Signal</keyword>
<dbReference type="VEuPathDB" id="FungiDB:RhiirFUN_001596"/>
<reference evidence="3 4" key="1">
    <citation type="submission" date="2017-10" db="EMBL/GenBank/DDBJ databases">
        <title>Extensive intraspecific genome diversity in a model arbuscular mycorrhizal fungus.</title>
        <authorList>
            <person name="Chen E.C.H."/>
            <person name="Morin E."/>
            <person name="Baudet D."/>
            <person name="Noel J."/>
            <person name="Ndikumana S."/>
            <person name="Charron P."/>
            <person name="St-Onge C."/>
            <person name="Giorgi J."/>
            <person name="Grigoriev I.V."/>
            <person name="Roux C."/>
            <person name="Martin F.M."/>
            <person name="Corradi N."/>
        </authorList>
    </citation>
    <scope>NUCLEOTIDE SEQUENCE [LARGE SCALE GENOMIC DNA]</scope>
    <source>
        <strain evidence="3 4">A1</strain>
    </source>
</reference>
<dbReference type="VEuPathDB" id="FungiDB:RhiirFUN_011947"/>
<dbReference type="VEuPathDB" id="FungiDB:FUN_011239"/>
<dbReference type="VEuPathDB" id="FungiDB:RhiirA1_539069"/>
<accession>A0A2N0RE46</accession>
<evidence type="ECO:0000256" key="2">
    <source>
        <dbReference type="SAM" id="SignalP"/>
    </source>
</evidence>
<sequence length="712" mass="80238">MKFLLLTVVICLIYALVSVAASPLINEARRTSCAIVGTDCSTLPCCEDLTCARTPKLLCIYGRYNYSAEDVFEIKVENETICNLVETIKQSKTGLKNAKFSKKTLDGEELTATETAIFEYFDNTELQIIILSSYHLLPTLPSKSVQSSQQTEGENSIEDDTKSVTLPKKMEEKCDSNDTSYNRNLGNPIVSIKSAKTRNEAEYLYNKLVFKKDAIDGIFESQPVYTIGSIFHENNAFPFIAFVFYQVTELSSNSGDSEGFRKMIMTEVEVVAVVEDKLKDGNSDLQLLYLLDFELTTIYGNHTSRGNSNNSGRGDDGGNGGELAIYQMKKSKSTKVVSDEWISLKTQEDLIKWLYKKNTNDIKVYFTSEVHKCRESIISMDFKLLLFKFQQEVCKAKDRTFTVKTGNDINIPKDFASKNSDFDVVVSPRRTKSFKWTVNIEHATLECLKNSMYQTPALGKQWSGTQHVKLTAEKLPSLSQIGLSAQSTSFTESFENLMIELKSHSINLLSIEATKSIYVYSYLLPGPGANNFKGKFGIRPQKNISGPNGQSPLYLSVDLHQTAKTRKVNEVEEGQMVGQVYNDENMENMVGKVLSHIVWLLEEAEGDAEFKAKYDEAKDEITKLRAELRNRIEELEKARIDTVAENTRRDVEMPGTEGFIGIMAKLRDQVSQYIGIKPSEICFPITEEGRQMFCEIIADQEKMTDIVMDQLS</sequence>
<dbReference type="EMBL" id="LLXH01000965">
    <property type="protein sequence ID" value="PKC61581.1"/>
    <property type="molecule type" value="Genomic_DNA"/>
</dbReference>
<comment type="caution">
    <text evidence="3">The sequence shown here is derived from an EMBL/GenBank/DDBJ whole genome shotgun (WGS) entry which is preliminary data.</text>
</comment>
<name>A0A2N0RE46_9GLOM</name>
<feature type="chain" id="PRO_5014767759" evidence="2">
    <location>
        <begin position="21"/>
        <end position="712"/>
    </location>
</feature>
<organism evidence="3 4">
    <name type="scientific">Rhizophagus irregularis</name>
    <dbReference type="NCBI Taxonomy" id="588596"/>
    <lineage>
        <taxon>Eukaryota</taxon>
        <taxon>Fungi</taxon>
        <taxon>Fungi incertae sedis</taxon>
        <taxon>Mucoromycota</taxon>
        <taxon>Glomeromycotina</taxon>
        <taxon>Glomeromycetes</taxon>
        <taxon>Glomerales</taxon>
        <taxon>Glomeraceae</taxon>
        <taxon>Rhizophagus</taxon>
    </lineage>
</organism>
<dbReference type="Proteomes" id="UP000232688">
    <property type="component" value="Unassembled WGS sequence"/>
</dbReference>
<evidence type="ECO:0000313" key="3">
    <source>
        <dbReference type="EMBL" id="PKC61581.1"/>
    </source>
</evidence>
<feature type="coiled-coil region" evidence="1">
    <location>
        <begin position="607"/>
        <end position="645"/>
    </location>
</feature>
<evidence type="ECO:0000256" key="1">
    <source>
        <dbReference type="SAM" id="Coils"/>
    </source>
</evidence>
<reference evidence="3 4" key="2">
    <citation type="submission" date="2017-10" db="EMBL/GenBank/DDBJ databases">
        <title>Genome analyses suggest a sexual origin of heterokaryosis in a supposedly ancient asexual fungus.</title>
        <authorList>
            <person name="Corradi N."/>
            <person name="Sedzielewska K."/>
            <person name="Noel J."/>
            <person name="Charron P."/>
            <person name="Farinelli L."/>
            <person name="Marton T."/>
            <person name="Kruger M."/>
            <person name="Pelin A."/>
            <person name="Brachmann A."/>
            <person name="Corradi N."/>
        </authorList>
    </citation>
    <scope>NUCLEOTIDE SEQUENCE [LARGE SCALE GENOMIC DNA]</scope>
    <source>
        <strain evidence="3 4">A1</strain>
    </source>
</reference>
<gene>
    <name evidence="3" type="ORF">RhiirA1_539069</name>
</gene>
<proteinExistence type="predicted"/>
<feature type="signal peptide" evidence="2">
    <location>
        <begin position="1"/>
        <end position="20"/>
    </location>
</feature>
<keyword evidence="1" id="KW-0175">Coiled coil</keyword>
<evidence type="ECO:0000313" key="4">
    <source>
        <dbReference type="Proteomes" id="UP000232688"/>
    </source>
</evidence>
<dbReference type="AlphaFoldDB" id="A0A2N0RE46"/>
<protein>
    <submittedName>
        <fullName evidence="3">Uncharacterized protein</fullName>
    </submittedName>
</protein>